<keyword evidence="2" id="KW-1185">Reference proteome</keyword>
<protein>
    <submittedName>
        <fullName evidence="1">Uncharacterized protein</fullName>
    </submittedName>
</protein>
<organism evidence="1 2">
    <name type="scientific">Tagetes erecta</name>
    <name type="common">African marigold</name>
    <dbReference type="NCBI Taxonomy" id="13708"/>
    <lineage>
        <taxon>Eukaryota</taxon>
        <taxon>Viridiplantae</taxon>
        <taxon>Streptophyta</taxon>
        <taxon>Embryophyta</taxon>
        <taxon>Tracheophyta</taxon>
        <taxon>Spermatophyta</taxon>
        <taxon>Magnoliopsida</taxon>
        <taxon>eudicotyledons</taxon>
        <taxon>Gunneridae</taxon>
        <taxon>Pentapetalae</taxon>
        <taxon>asterids</taxon>
        <taxon>campanulids</taxon>
        <taxon>Asterales</taxon>
        <taxon>Asteraceae</taxon>
        <taxon>Asteroideae</taxon>
        <taxon>Heliantheae alliance</taxon>
        <taxon>Tageteae</taxon>
        <taxon>Tagetes</taxon>
    </lineage>
</organism>
<proteinExistence type="predicted"/>
<evidence type="ECO:0000313" key="1">
    <source>
        <dbReference type="EMBL" id="KAK1431854.1"/>
    </source>
</evidence>
<evidence type="ECO:0000313" key="2">
    <source>
        <dbReference type="Proteomes" id="UP001229421"/>
    </source>
</evidence>
<dbReference type="AlphaFoldDB" id="A0AAD8P4B8"/>
<accession>A0AAD8P4B8</accession>
<comment type="caution">
    <text evidence="1">The sequence shown here is derived from an EMBL/GenBank/DDBJ whole genome shotgun (WGS) entry which is preliminary data.</text>
</comment>
<reference evidence="1" key="1">
    <citation type="journal article" date="2023" name="bioRxiv">
        <title>Improved chromosome-level genome assembly for marigold (Tagetes erecta).</title>
        <authorList>
            <person name="Jiang F."/>
            <person name="Yuan L."/>
            <person name="Wang S."/>
            <person name="Wang H."/>
            <person name="Xu D."/>
            <person name="Wang A."/>
            <person name="Fan W."/>
        </authorList>
    </citation>
    <scope>NUCLEOTIDE SEQUENCE</scope>
    <source>
        <strain evidence="1">WSJ</strain>
        <tissue evidence="1">Leaf</tissue>
    </source>
</reference>
<dbReference type="Proteomes" id="UP001229421">
    <property type="component" value="Unassembled WGS sequence"/>
</dbReference>
<sequence length="70" mass="7929">MKAKKVAICRWVPRLTMAHCCKDELVPFPFLYIINSQPTSTMTTKPSLSLLYTQIHTLSLSLSLSLFLSL</sequence>
<name>A0AAD8P4B8_TARER</name>
<gene>
    <name evidence="1" type="ORF">QVD17_08594</name>
</gene>
<dbReference type="EMBL" id="JAUHHV010000002">
    <property type="protein sequence ID" value="KAK1431854.1"/>
    <property type="molecule type" value="Genomic_DNA"/>
</dbReference>